<accession>A0A813FPH2</accession>
<dbReference type="EMBL" id="CAJNNV010025104">
    <property type="protein sequence ID" value="CAE8612277.1"/>
    <property type="molecule type" value="Genomic_DNA"/>
</dbReference>
<proteinExistence type="predicted"/>
<gene>
    <name evidence="1" type="ORF">PGLA1383_LOCUS30072</name>
</gene>
<comment type="caution">
    <text evidence="1">The sequence shown here is derived from an EMBL/GenBank/DDBJ whole genome shotgun (WGS) entry which is preliminary data.</text>
</comment>
<evidence type="ECO:0000313" key="1">
    <source>
        <dbReference type="EMBL" id="CAE8612277.1"/>
    </source>
</evidence>
<dbReference type="Proteomes" id="UP000654075">
    <property type="component" value="Unassembled WGS sequence"/>
</dbReference>
<organism evidence="1 2">
    <name type="scientific">Polarella glacialis</name>
    <name type="common">Dinoflagellate</name>
    <dbReference type="NCBI Taxonomy" id="89957"/>
    <lineage>
        <taxon>Eukaryota</taxon>
        <taxon>Sar</taxon>
        <taxon>Alveolata</taxon>
        <taxon>Dinophyceae</taxon>
        <taxon>Suessiales</taxon>
        <taxon>Suessiaceae</taxon>
        <taxon>Polarella</taxon>
    </lineage>
</organism>
<dbReference type="AlphaFoldDB" id="A0A813FPH2"/>
<protein>
    <submittedName>
        <fullName evidence="1">Uncharacterized protein</fullName>
    </submittedName>
</protein>
<reference evidence="1" key="1">
    <citation type="submission" date="2021-02" db="EMBL/GenBank/DDBJ databases">
        <authorList>
            <person name="Dougan E. K."/>
            <person name="Rhodes N."/>
            <person name="Thang M."/>
            <person name="Chan C."/>
        </authorList>
    </citation>
    <scope>NUCLEOTIDE SEQUENCE</scope>
</reference>
<name>A0A813FPH2_POLGL</name>
<keyword evidence="2" id="KW-1185">Reference proteome</keyword>
<feature type="non-terminal residue" evidence="1">
    <location>
        <position position="190"/>
    </location>
</feature>
<evidence type="ECO:0000313" key="2">
    <source>
        <dbReference type="Proteomes" id="UP000654075"/>
    </source>
</evidence>
<feature type="non-terminal residue" evidence="1">
    <location>
        <position position="1"/>
    </location>
</feature>
<sequence>VELEWTGEAWETVTPIDLPSSRGRFELKFVQLEGPRSIHFEGGPFRVVEVDAKQDVELMLSGHFDGAVEIEELTPSRVAMLARDRTQKSFAEGSSDLCEEQWLAMIEQTVEDIGEGQKASIERERASQVKEQEALEEDLALRVALAEARGLVAARRRELEALRGAIASPNNGLLHLPLEAIHGELAAQPL</sequence>